<sequence length="181" mass="20474">MRKLNIGLTEEQRKGVTELLNQDLSNTYLLIIKTKKYHWDVTGPEFRSLHLMWDEQYQILSTSVDAIAERVRMLGGFPVGTAEGFIKYSSIKEHTGDVPPSDQMVSNLVDDHEQIIRGLREHIDKCDEEFHDQGTADFLTGLMEGHEEMAWMLRSFIEGKAIQPDGQQAPANLKFPAGVGS</sequence>
<dbReference type="EMBL" id="PVWG01000011">
    <property type="protein sequence ID" value="PSB19337.1"/>
    <property type="molecule type" value="Genomic_DNA"/>
</dbReference>
<dbReference type="PIRSF" id="PIRSF005900">
    <property type="entry name" value="Dps"/>
    <property type="match status" value="1"/>
</dbReference>
<feature type="domain" description="Ferritin/DPS" evidence="3">
    <location>
        <begin position="18"/>
        <end position="158"/>
    </location>
</feature>
<comment type="caution">
    <text evidence="4">The sequence shown here is derived from an EMBL/GenBank/DDBJ whole genome shotgun (WGS) entry which is preliminary data.</text>
</comment>
<protein>
    <submittedName>
        <fullName evidence="4">DNA starvation/stationary phase protection protein</fullName>
    </submittedName>
</protein>
<dbReference type="PANTHER" id="PTHR42932:SF3">
    <property type="entry name" value="DNA PROTECTION DURING STARVATION PROTEIN"/>
    <property type="match status" value="1"/>
</dbReference>
<dbReference type="GO" id="GO:0008199">
    <property type="term" value="F:ferric iron binding"/>
    <property type="evidence" value="ECO:0007669"/>
    <property type="project" value="InterPro"/>
</dbReference>
<dbReference type="PRINTS" id="PR01346">
    <property type="entry name" value="HELNAPAPROT"/>
</dbReference>
<gene>
    <name evidence="4" type="ORF">C7B65_12295</name>
</gene>
<evidence type="ECO:0000313" key="4">
    <source>
        <dbReference type="EMBL" id="PSB19337.1"/>
    </source>
</evidence>
<accession>A0A2T1DFV2</accession>
<keyword evidence="5" id="KW-1185">Reference proteome</keyword>
<evidence type="ECO:0000256" key="1">
    <source>
        <dbReference type="ARBA" id="ARBA00009497"/>
    </source>
</evidence>
<dbReference type="InterPro" id="IPR002177">
    <property type="entry name" value="DPS_DNA-bd"/>
</dbReference>
<evidence type="ECO:0000259" key="3">
    <source>
        <dbReference type="Pfam" id="PF00210"/>
    </source>
</evidence>
<name>A0A2T1DFV2_9CYAN</name>
<dbReference type="InterPro" id="IPR009078">
    <property type="entry name" value="Ferritin-like_SF"/>
</dbReference>
<dbReference type="PROSITE" id="PS00819">
    <property type="entry name" value="DPS_2"/>
    <property type="match status" value="1"/>
</dbReference>
<dbReference type="OrthoDB" id="9797023at2"/>
<dbReference type="RefSeq" id="WP_073071440.1">
    <property type="nucleotide sequence ID" value="NZ_MPPI01000011.1"/>
</dbReference>
<evidence type="ECO:0000313" key="5">
    <source>
        <dbReference type="Proteomes" id="UP000238634"/>
    </source>
</evidence>
<dbReference type="Pfam" id="PF00210">
    <property type="entry name" value="Ferritin"/>
    <property type="match status" value="1"/>
</dbReference>
<dbReference type="CDD" id="cd01043">
    <property type="entry name" value="DPS"/>
    <property type="match status" value="1"/>
</dbReference>
<dbReference type="InterPro" id="IPR008331">
    <property type="entry name" value="Ferritin_DPS_dom"/>
</dbReference>
<dbReference type="GO" id="GO:0016722">
    <property type="term" value="F:oxidoreductase activity, acting on metal ions"/>
    <property type="evidence" value="ECO:0007669"/>
    <property type="project" value="InterPro"/>
</dbReference>
<dbReference type="Gene3D" id="1.20.1260.10">
    <property type="match status" value="1"/>
</dbReference>
<reference evidence="4 5" key="1">
    <citation type="submission" date="2018-02" db="EMBL/GenBank/DDBJ databases">
        <authorList>
            <person name="Cohen D.B."/>
            <person name="Kent A.D."/>
        </authorList>
    </citation>
    <scope>NUCLEOTIDE SEQUENCE [LARGE SCALE GENOMIC DNA]</scope>
    <source>
        <strain evidence="4 5">ULC007</strain>
    </source>
</reference>
<proteinExistence type="inferred from homology"/>
<dbReference type="PANTHER" id="PTHR42932">
    <property type="entry name" value="GENERAL STRESS PROTEIN 20U"/>
    <property type="match status" value="1"/>
</dbReference>
<dbReference type="InterPro" id="IPR023188">
    <property type="entry name" value="DPS_DNA-bd_CS"/>
</dbReference>
<reference evidence="4 5" key="2">
    <citation type="submission" date="2018-03" db="EMBL/GenBank/DDBJ databases">
        <title>The ancient ancestry and fast evolution of plastids.</title>
        <authorList>
            <person name="Moore K.R."/>
            <person name="Magnabosco C."/>
            <person name="Momper L."/>
            <person name="Gold D.A."/>
            <person name="Bosak T."/>
            <person name="Fournier G.P."/>
        </authorList>
    </citation>
    <scope>NUCLEOTIDE SEQUENCE [LARGE SCALE GENOMIC DNA]</scope>
    <source>
        <strain evidence="4 5">ULC007</strain>
    </source>
</reference>
<dbReference type="AlphaFoldDB" id="A0A2T1DFV2"/>
<evidence type="ECO:0000256" key="2">
    <source>
        <dbReference type="RuleBase" id="RU003875"/>
    </source>
</evidence>
<comment type="similarity">
    <text evidence="1 2">Belongs to the Dps family.</text>
</comment>
<dbReference type="InterPro" id="IPR012347">
    <property type="entry name" value="Ferritin-like"/>
</dbReference>
<dbReference type="Proteomes" id="UP000238634">
    <property type="component" value="Unassembled WGS sequence"/>
</dbReference>
<dbReference type="SUPFAM" id="SSF47240">
    <property type="entry name" value="Ferritin-like"/>
    <property type="match status" value="1"/>
</dbReference>
<organism evidence="4 5">
    <name type="scientific">Phormidesmis priestleyi ULC007</name>
    <dbReference type="NCBI Taxonomy" id="1920490"/>
    <lineage>
        <taxon>Bacteria</taxon>
        <taxon>Bacillati</taxon>
        <taxon>Cyanobacteriota</taxon>
        <taxon>Cyanophyceae</taxon>
        <taxon>Leptolyngbyales</taxon>
        <taxon>Leptolyngbyaceae</taxon>
        <taxon>Phormidesmis</taxon>
    </lineage>
</organism>
<dbReference type="PROSITE" id="PS00818">
    <property type="entry name" value="DPS_1"/>
    <property type="match status" value="1"/>
</dbReference>
<dbReference type="STRING" id="1920490.GCA_001895925_04562"/>